<accession>A0A1Y1I4L8</accession>
<feature type="region of interest" description="Disordered" evidence="7">
    <location>
        <begin position="1202"/>
        <end position="1302"/>
    </location>
</feature>
<name>A0A1Y1I4L8_KLENI</name>
<evidence type="ECO:0000256" key="1">
    <source>
        <dbReference type="ARBA" id="ARBA00004138"/>
    </source>
</evidence>
<dbReference type="InterPro" id="IPR053879">
    <property type="entry name" value="HYDIN_VesB_CFA65-like_Ig"/>
</dbReference>
<comment type="subcellular location">
    <subcellularLocation>
        <location evidence="1">Cell projection</location>
        <location evidence="1">Cilium</location>
    </subcellularLocation>
    <subcellularLocation>
        <location evidence="2">Cytoplasm</location>
    </subcellularLocation>
</comment>
<sequence>MLDDQHKLEPESKLLSSYADHEQRALRLEANQRRKLLQSYDRALGSARDNEELAKKQVLQAEDFLSSLEDQYENILEQLQEASQSHGSPTEKMLILRERLGECMRAIEEQQLALDRAKREEDVALASRLQLEVQTRGMEETKTLEAGNLGEAGSLQRLATLRKDKESVPAEQYRKGSHKLKLLASEERQKQADLDETVLQQAGEGRRVAVERLKIQLGAIRLNESARSSTRITERSRKAAALLQLKRDTEAIKTEIESKNASRQRRLKLREEARTKETEALLKAGKNPYEVFRRREQEEARTREQARVDERRRQQEADFAVEMEKEAVQLEKVTARMTAFEARQVPVKMDDPDRWRNYLEARALPGLELSEITKPGGFLPSKIADPSKILNKYQLGLGIASKSTVDALQKVYHETPSELLIPRSPNKPAPQPSDAQSDGQNASLLSGGGSDEPDGGGNDENVSPGARPRALSTWEARRLAEARARHKETGMTRKQVVWGREFKGAAFLPTPADIVFKDFEVGHTYKTKFTLTNVSYTFNTFKIADLPDAVRDFFVVEYEFPGQVSAGMSCEVTITFTPKVNEDIFEELPVLAATGPMSVPIRCLIKRTVIVTDPPTNRLDFGIVTRAEKCVKTLTIENRGSLPTAFELRELGPEGAPGDSVLSYTKTGAVGGYSKARIDFTYAPLEEGPFRRTLSVTFSAKEVGDLTLDVTGACGDVPIYLESEEADFKCCVYEQVYRNVLVVANRGKTTMKVTLTPPKGLAGCLQIVPELGYVQAGGTFSFQLKFLPALDLLERCAPHSNSATGTLAVPLRLRIPEQTFPVTAVVKATLTSAELRFSPPALDFGTCPVGESVACPLTLSNPSALPLRYGFNPLPKGVSVKPGDGFGSLLPGESVQRSVIFTPHAATLYSFPLPCTSSLAPAQPFKVPCVGLGALAPLVFSANRVELPATPLGSASTATLLLKNVSSAPQSFEFALPDRRDLIISPSIDVIQPGKAATILVEFRPSEDADVSEGSEGDVADVPSDVSRPASGQGRPEVGAQPGTEPETSSRSEVPTNGEVRRNAALCLRQQTVIPCLIRKQKAQAPSEVKITSLVTVEPTPQMNGNAGSTAAVSVTLHLEVHTTAIEPQLAIEDVPGGPDPQGFYPLNFGQVPVGKRVLKTFTVRHVGSRPMSICASPLGHDGIFTRVNALRELFPLEEDPAATCRSSEASGGAGFAGRSTPPAGEEHGTDETRGASRASGEASKNVGESADLVSGREIVSAQSNPADRSASRSSSAAGGPTPSGKSTPGPTAESVPSTSVGAGKSLAAAEPLNPAKRPPTQQKVLVEFAPAARIRYREVMTLFTKGGLGATKLQVLLLGEGISPTMHLDPQITAVNLGHVLAGESVEKGFAIVNTSPFALTFRLRLDGTVQRNRNGMEPIFCKPAEGTIEAGQRAPVAIAFNSDRPGCQYRAKLLVEVPNQDKEVTIDLTGYCWDQALFLTGADPPDDPPTHDTEPGGVPKAVTVTLVTDGAKGLSSRSITVGCAESGKAGGKSATGEFVIEGLDKGSANAAQGWSVDVSKGSLAPGERKTVTFSYSAPQKGGHGGGALIELGELVETKVVLQWKGGAPPPKESQVQLTLRCLPNI</sequence>
<organism evidence="11 12">
    <name type="scientific">Klebsormidium nitens</name>
    <name type="common">Green alga</name>
    <name type="synonym">Ulothrix nitens</name>
    <dbReference type="NCBI Taxonomy" id="105231"/>
    <lineage>
        <taxon>Eukaryota</taxon>
        <taxon>Viridiplantae</taxon>
        <taxon>Streptophyta</taxon>
        <taxon>Klebsormidiophyceae</taxon>
        <taxon>Klebsormidiales</taxon>
        <taxon>Klebsormidiaceae</taxon>
        <taxon>Klebsormidium</taxon>
    </lineage>
</organism>
<feature type="coiled-coil region" evidence="6">
    <location>
        <begin position="58"/>
        <end position="120"/>
    </location>
</feature>
<dbReference type="Pfam" id="PF24771">
    <property type="entry name" value="Ig_CFAP74_1st"/>
    <property type="match status" value="1"/>
</dbReference>
<dbReference type="InterPro" id="IPR056307">
    <property type="entry name" value="Ig-CFAP74_3rd"/>
</dbReference>
<evidence type="ECO:0000256" key="4">
    <source>
        <dbReference type="ARBA" id="ARBA00023069"/>
    </source>
</evidence>
<feature type="compositionally biased region" description="Basic and acidic residues" evidence="7">
    <location>
        <begin position="1"/>
        <end position="12"/>
    </location>
</feature>
<dbReference type="EMBL" id="DF237208">
    <property type="protein sequence ID" value="GAQ85885.1"/>
    <property type="molecule type" value="Genomic_DNA"/>
</dbReference>
<keyword evidence="4" id="KW-0969">Cilium</keyword>
<dbReference type="Pfam" id="PF22544">
    <property type="entry name" value="HYDIN_VesB_CFA65-like_Ig"/>
    <property type="match status" value="1"/>
</dbReference>
<reference evidence="11 12" key="1">
    <citation type="journal article" date="2014" name="Nat. Commun.">
        <title>Klebsormidium flaccidum genome reveals primary factors for plant terrestrial adaptation.</title>
        <authorList>
            <person name="Hori K."/>
            <person name="Maruyama F."/>
            <person name="Fujisawa T."/>
            <person name="Togashi T."/>
            <person name="Yamamoto N."/>
            <person name="Seo M."/>
            <person name="Sato S."/>
            <person name="Yamada T."/>
            <person name="Mori H."/>
            <person name="Tajima N."/>
            <person name="Moriyama T."/>
            <person name="Ikeuchi M."/>
            <person name="Watanabe M."/>
            <person name="Wada H."/>
            <person name="Kobayashi K."/>
            <person name="Saito M."/>
            <person name="Masuda T."/>
            <person name="Sasaki-Sekimoto Y."/>
            <person name="Mashiguchi K."/>
            <person name="Awai K."/>
            <person name="Shimojima M."/>
            <person name="Masuda S."/>
            <person name="Iwai M."/>
            <person name="Nobusawa T."/>
            <person name="Narise T."/>
            <person name="Kondo S."/>
            <person name="Saito H."/>
            <person name="Sato R."/>
            <person name="Murakawa M."/>
            <person name="Ihara Y."/>
            <person name="Oshima-Yamada Y."/>
            <person name="Ohtaka K."/>
            <person name="Satoh M."/>
            <person name="Sonobe K."/>
            <person name="Ishii M."/>
            <person name="Ohtani R."/>
            <person name="Kanamori-Sato M."/>
            <person name="Honoki R."/>
            <person name="Miyazaki D."/>
            <person name="Mochizuki H."/>
            <person name="Umetsu J."/>
            <person name="Higashi K."/>
            <person name="Shibata D."/>
            <person name="Kamiya Y."/>
            <person name="Sato N."/>
            <person name="Nakamura Y."/>
            <person name="Tabata S."/>
            <person name="Ida S."/>
            <person name="Kurokawa K."/>
            <person name="Ohta H."/>
        </authorList>
    </citation>
    <scope>NUCLEOTIDE SEQUENCE [LARGE SCALE GENOMIC DNA]</scope>
    <source>
        <strain evidence="11 12">NIES-2285</strain>
    </source>
</reference>
<dbReference type="Pfam" id="PF24798">
    <property type="entry name" value="Ig-CFAP74_4th"/>
    <property type="match status" value="1"/>
</dbReference>
<feature type="compositionally biased region" description="Gly residues" evidence="7">
    <location>
        <begin position="446"/>
        <end position="458"/>
    </location>
</feature>
<evidence type="ECO:0000313" key="11">
    <source>
        <dbReference type="EMBL" id="GAQ85885.1"/>
    </source>
</evidence>
<proteinExistence type="predicted"/>
<feature type="region of interest" description="Disordered" evidence="7">
    <location>
        <begin position="1006"/>
        <end position="1058"/>
    </location>
</feature>
<feature type="compositionally biased region" description="Basic and acidic residues" evidence="7">
    <location>
        <begin position="1225"/>
        <end position="1235"/>
    </location>
</feature>
<evidence type="ECO:0000256" key="3">
    <source>
        <dbReference type="ARBA" id="ARBA00022490"/>
    </source>
</evidence>
<feature type="compositionally biased region" description="Polar residues" evidence="7">
    <location>
        <begin position="1046"/>
        <end position="1055"/>
    </location>
</feature>
<keyword evidence="3" id="KW-0963">Cytoplasm</keyword>
<evidence type="ECO:0000259" key="8">
    <source>
        <dbReference type="Pfam" id="PF22544"/>
    </source>
</evidence>
<dbReference type="PANTHER" id="PTHR22538">
    <property type="entry name" value="CILIA- AND FLAGELLA-ASSOCIATED PROTEIN 74"/>
    <property type="match status" value="1"/>
</dbReference>
<dbReference type="Proteomes" id="UP000054558">
    <property type="component" value="Unassembled WGS sequence"/>
</dbReference>
<dbReference type="STRING" id="105231.A0A1Y1I4L8"/>
<dbReference type="OMA" id="RYKQLAT"/>
<evidence type="ECO:0000259" key="10">
    <source>
        <dbReference type="Pfam" id="PF24798"/>
    </source>
</evidence>
<dbReference type="Pfam" id="PF24778">
    <property type="entry name" value="Ig-CFAP74_3rd"/>
    <property type="match status" value="1"/>
</dbReference>
<feature type="compositionally biased region" description="Low complexity" evidence="7">
    <location>
        <begin position="1264"/>
        <end position="1292"/>
    </location>
</feature>
<feature type="compositionally biased region" description="Acidic residues" evidence="7">
    <location>
        <begin position="1008"/>
        <end position="1019"/>
    </location>
</feature>
<feature type="compositionally biased region" description="Polar residues" evidence="7">
    <location>
        <begin position="433"/>
        <end position="442"/>
    </location>
</feature>
<evidence type="ECO:0000256" key="7">
    <source>
        <dbReference type="SAM" id="MobiDB-lite"/>
    </source>
</evidence>
<evidence type="ECO:0000256" key="5">
    <source>
        <dbReference type="ARBA" id="ARBA00023273"/>
    </source>
</evidence>
<dbReference type="InterPro" id="IPR013783">
    <property type="entry name" value="Ig-like_fold"/>
</dbReference>
<dbReference type="OrthoDB" id="545169at2759"/>
<feature type="domain" description="CFAP74 third Ig-like" evidence="9">
    <location>
        <begin position="719"/>
        <end position="831"/>
    </location>
</feature>
<feature type="region of interest" description="Disordered" evidence="7">
    <location>
        <begin position="416"/>
        <end position="471"/>
    </location>
</feature>
<keyword evidence="12" id="KW-1185">Reference proteome</keyword>
<keyword evidence="5" id="KW-0966">Cell projection</keyword>
<dbReference type="PANTHER" id="PTHR22538:SF0">
    <property type="entry name" value="CILIA- AND FLAGELLA-ASSOCIATED PROTEIN 74"/>
    <property type="match status" value="1"/>
</dbReference>
<dbReference type="NCBIfam" id="NF012200">
    <property type="entry name" value="choice_anch_D"/>
    <property type="match status" value="1"/>
</dbReference>
<feature type="region of interest" description="Disordered" evidence="7">
    <location>
        <begin position="1"/>
        <end position="20"/>
    </location>
</feature>
<evidence type="ECO:0000256" key="2">
    <source>
        <dbReference type="ARBA" id="ARBA00004496"/>
    </source>
</evidence>
<feature type="domain" description="CFAP74 fourth Ig-like" evidence="10">
    <location>
        <begin position="837"/>
        <end position="933"/>
    </location>
</feature>
<dbReference type="Gene3D" id="2.60.40.10">
    <property type="entry name" value="Immunoglobulins"/>
    <property type="match status" value="6"/>
</dbReference>
<dbReference type="InterPro" id="IPR056310">
    <property type="entry name" value="Ig-CFAP74_4th"/>
</dbReference>
<protein>
    <submittedName>
        <fullName evidence="11">Uncharacterized protein</fullName>
    </submittedName>
</protein>
<evidence type="ECO:0000313" key="12">
    <source>
        <dbReference type="Proteomes" id="UP000054558"/>
    </source>
</evidence>
<evidence type="ECO:0000259" key="9">
    <source>
        <dbReference type="Pfam" id="PF24778"/>
    </source>
</evidence>
<feature type="domain" description="HYDIN/VesB/CFA65-like Ig-like" evidence="8">
    <location>
        <begin position="1366"/>
        <end position="1472"/>
    </location>
</feature>
<keyword evidence="6" id="KW-0175">Coiled coil</keyword>
<gene>
    <name evidence="11" type="ORF">KFL_002590130</name>
</gene>
<evidence type="ECO:0000256" key="6">
    <source>
        <dbReference type="SAM" id="Coils"/>
    </source>
</evidence>